<organism evidence="1">
    <name type="scientific">uncultured Caudovirales phage</name>
    <dbReference type="NCBI Taxonomy" id="2100421"/>
    <lineage>
        <taxon>Viruses</taxon>
        <taxon>Duplodnaviria</taxon>
        <taxon>Heunggongvirae</taxon>
        <taxon>Uroviricota</taxon>
        <taxon>Caudoviricetes</taxon>
        <taxon>Peduoviridae</taxon>
        <taxon>Maltschvirus</taxon>
        <taxon>Maltschvirus maltsch</taxon>
    </lineage>
</organism>
<proteinExistence type="predicted"/>
<accession>A0A6J5Q777</accession>
<sequence length="52" mass="6247">MNWDIFYMGLYFGTVENLSKDKDEALKVVLKHFEDFLMYNMPNDCIHIEAEQ</sequence>
<dbReference type="EMBL" id="LR797001">
    <property type="protein sequence ID" value="CAB4180610.1"/>
    <property type="molecule type" value="Genomic_DNA"/>
</dbReference>
<reference evidence="1" key="1">
    <citation type="submission" date="2020-05" db="EMBL/GenBank/DDBJ databases">
        <authorList>
            <person name="Chiriac C."/>
            <person name="Salcher M."/>
            <person name="Ghai R."/>
            <person name="Kavagutti S V."/>
        </authorList>
    </citation>
    <scope>NUCLEOTIDE SEQUENCE</scope>
</reference>
<protein>
    <submittedName>
        <fullName evidence="1">Uncharacterized protein</fullName>
    </submittedName>
</protein>
<name>A0A6J5Q777_9CAUD</name>
<evidence type="ECO:0000313" key="1">
    <source>
        <dbReference type="EMBL" id="CAB4180610.1"/>
    </source>
</evidence>
<gene>
    <name evidence="1" type="ORF">UFOVP1043_65</name>
</gene>